<comment type="caution">
    <text evidence="2">The sequence shown here is derived from an EMBL/GenBank/DDBJ whole genome shotgun (WGS) entry which is preliminary data.</text>
</comment>
<sequence>MGPFSLKNFVVAAIGLSLMGCSIIPKFGSSKPPPPPPPVVHKPVRSIAIVSVAEPQSEQILTVGTALGSSDNTTLTQPRIDNSNTYTQLLAARNTLFGPDVVKTLTTALTASGYRVTYLADQRSFPTPDGKSEDLSQIRTDADAILVIRFTGAGYVSSPRELSYQPWITASARLVRTATKDELYFKTFSGGYQMTTDSAVDLPSSSKYRYLYFKDLTASVDESIRGLKASANDIAVYLGNDLFGGEPAAPLPVPVLPSNVTAPKEGAAAPSAPLTDAKSP</sequence>
<reference evidence="2 3" key="1">
    <citation type="submission" date="2018-04" db="EMBL/GenBank/DDBJ databases">
        <title>Novel species isolated from glacier.</title>
        <authorList>
            <person name="Liu Q."/>
            <person name="Xin Y.-H."/>
        </authorList>
    </citation>
    <scope>NUCLEOTIDE SEQUENCE [LARGE SCALE GENOMIC DNA]</scope>
    <source>
        <strain evidence="2 3">GT1R17</strain>
    </source>
</reference>
<feature type="region of interest" description="Disordered" evidence="1">
    <location>
        <begin position="255"/>
        <end position="280"/>
    </location>
</feature>
<dbReference type="Proteomes" id="UP000244248">
    <property type="component" value="Unassembled WGS sequence"/>
</dbReference>
<dbReference type="RefSeq" id="WP_107940109.1">
    <property type="nucleotide sequence ID" value="NZ_QANS01000003.1"/>
</dbReference>
<evidence type="ECO:0000313" key="3">
    <source>
        <dbReference type="Proteomes" id="UP000244248"/>
    </source>
</evidence>
<dbReference type="EMBL" id="QANS01000003">
    <property type="protein sequence ID" value="PTU31565.1"/>
    <property type="molecule type" value="Genomic_DNA"/>
</dbReference>
<name>A0A2T5MG53_9GAMM</name>
<evidence type="ECO:0000256" key="1">
    <source>
        <dbReference type="SAM" id="MobiDB-lite"/>
    </source>
</evidence>
<keyword evidence="3" id="KW-1185">Reference proteome</keyword>
<dbReference type="PROSITE" id="PS51257">
    <property type="entry name" value="PROKAR_LIPOPROTEIN"/>
    <property type="match status" value="1"/>
</dbReference>
<gene>
    <name evidence="2" type="ORF">CJD38_09565</name>
</gene>
<accession>A0A2T5MG53</accession>
<organism evidence="2 3">
    <name type="scientific">Stenotrophobium rhamnosiphilum</name>
    <dbReference type="NCBI Taxonomy" id="2029166"/>
    <lineage>
        <taxon>Bacteria</taxon>
        <taxon>Pseudomonadati</taxon>
        <taxon>Pseudomonadota</taxon>
        <taxon>Gammaproteobacteria</taxon>
        <taxon>Nevskiales</taxon>
        <taxon>Nevskiaceae</taxon>
        <taxon>Stenotrophobium</taxon>
    </lineage>
</organism>
<proteinExistence type="predicted"/>
<evidence type="ECO:0000313" key="2">
    <source>
        <dbReference type="EMBL" id="PTU31565.1"/>
    </source>
</evidence>
<protein>
    <submittedName>
        <fullName evidence="2">Uncharacterized protein</fullName>
    </submittedName>
</protein>
<dbReference type="AlphaFoldDB" id="A0A2T5MG53"/>